<keyword evidence="3" id="KW-1185">Reference proteome</keyword>
<name>A0A7G1P755_9ACTN</name>
<reference evidence="2 3" key="1">
    <citation type="journal article" date="2014" name="Int. J. Syst. Evol. Microbiol.">
        <title>Complete genome sequence of Corynebacterium casei LMG S-19264T (=DSM 44701T), isolated from a smear-ripened cheese.</title>
        <authorList>
            <consortium name="US DOE Joint Genome Institute (JGI-PGF)"/>
            <person name="Walter F."/>
            <person name="Albersmeier A."/>
            <person name="Kalinowski J."/>
            <person name="Ruckert C."/>
        </authorList>
    </citation>
    <scope>NUCLEOTIDE SEQUENCE [LARGE SCALE GENOMIC DNA]</scope>
    <source>
        <strain evidence="2 3">JCM 4677</strain>
    </source>
</reference>
<feature type="region of interest" description="Disordered" evidence="1">
    <location>
        <begin position="1"/>
        <end position="44"/>
    </location>
</feature>
<dbReference type="EMBL" id="AP023440">
    <property type="protein sequence ID" value="BCL30501.1"/>
    <property type="molecule type" value="Genomic_DNA"/>
</dbReference>
<organism evidence="2 3">
    <name type="scientific">Streptomyces aurantiacus</name>
    <dbReference type="NCBI Taxonomy" id="47760"/>
    <lineage>
        <taxon>Bacteria</taxon>
        <taxon>Bacillati</taxon>
        <taxon>Actinomycetota</taxon>
        <taxon>Actinomycetes</taxon>
        <taxon>Kitasatosporales</taxon>
        <taxon>Streptomycetaceae</taxon>
        <taxon>Streptomyces</taxon>
        <taxon>Streptomyces aurantiacus group</taxon>
    </lineage>
</organism>
<sequence length="66" mass="7003">MRTPAVSITDSPATDSPATGLPAIDPPVIDRPALTDPPAPVWRPRYQPSRKRVVLNSSSMGLPGIN</sequence>
<evidence type="ECO:0000256" key="1">
    <source>
        <dbReference type="SAM" id="MobiDB-lite"/>
    </source>
</evidence>
<proteinExistence type="predicted"/>
<evidence type="ECO:0000313" key="3">
    <source>
        <dbReference type="Proteomes" id="UP000516444"/>
    </source>
</evidence>
<gene>
    <name evidence="2" type="ORF">GCM10017557_53600</name>
</gene>
<evidence type="ECO:0000313" key="2">
    <source>
        <dbReference type="EMBL" id="BCL30501.1"/>
    </source>
</evidence>
<dbReference type="AlphaFoldDB" id="A0A7G1P755"/>
<accession>A0A7G1P755</accession>
<dbReference type="Proteomes" id="UP000516444">
    <property type="component" value="Chromosome"/>
</dbReference>
<feature type="compositionally biased region" description="Polar residues" evidence="1">
    <location>
        <begin position="1"/>
        <end position="17"/>
    </location>
</feature>
<protein>
    <submittedName>
        <fullName evidence="2">Uncharacterized protein</fullName>
    </submittedName>
</protein>
<dbReference type="KEGG" id="sgm:GCM10017557_53600"/>